<dbReference type="InterPro" id="IPR009057">
    <property type="entry name" value="Homeodomain-like_sf"/>
</dbReference>
<dbReference type="PANTHER" id="PTHR32071">
    <property type="entry name" value="TRANSCRIPTIONAL REGULATORY PROTEIN"/>
    <property type="match status" value="1"/>
</dbReference>
<keyword evidence="8" id="KW-1185">Reference proteome</keyword>
<keyword evidence="4" id="KW-0805">Transcription regulation</keyword>
<dbReference type="Gene3D" id="3.30.450.40">
    <property type="match status" value="1"/>
</dbReference>
<gene>
    <name evidence="7" type="ORF">RISW2_09825</name>
</gene>
<dbReference type="PROSITE" id="PS50045">
    <property type="entry name" value="SIGMA54_INTERACT_4"/>
    <property type="match status" value="1"/>
</dbReference>
<protein>
    <submittedName>
        <fullName evidence="7">Acetoin catabolism regulatory protein</fullName>
    </submittedName>
</protein>
<keyword evidence="1" id="KW-0547">Nucleotide-binding</keyword>
<dbReference type="SUPFAM" id="SSF46689">
    <property type="entry name" value="Homeodomain-like"/>
    <property type="match status" value="1"/>
</dbReference>
<dbReference type="AlphaFoldDB" id="X7F5A0"/>
<proteinExistence type="predicted"/>
<dbReference type="STRING" id="1449351.RISW2_09825"/>
<dbReference type="PRINTS" id="PR01590">
    <property type="entry name" value="HTHFIS"/>
</dbReference>
<evidence type="ECO:0000256" key="3">
    <source>
        <dbReference type="ARBA" id="ARBA00023012"/>
    </source>
</evidence>
<dbReference type="Pfam" id="PF02954">
    <property type="entry name" value="HTH_8"/>
    <property type="match status" value="1"/>
</dbReference>
<dbReference type="InterPro" id="IPR025662">
    <property type="entry name" value="Sigma_54_int_dom_ATP-bd_1"/>
</dbReference>
<dbReference type="GO" id="GO:0005524">
    <property type="term" value="F:ATP binding"/>
    <property type="evidence" value="ECO:0007669"/>
    <property type="project" value="UniProtKB-KW"/>
</dbReference>
<dbReference type="OrthoDB" id="9805953at2"/>
<evidence type="ECO:0000256" key="5">
    <source>
        <dbReference type="ARBA" id="ARBA00023163"/>
    </source>
</evidence>
<dbReference type="InterPro" id="IPR029016">
    <property type="entry name" value="GAF-like_dom_sf"/>
</dbReference>
<evidence type="ECO:0000313" key="7">
    <source>
        <dbReference type="EMBL" id="ETX28062.1"/>
    </source>
</evidence>
<organism evidence="7 8">
    <name type="scientific">Roseivivax isoporae LMG 25204</name>
    <dbReference type="NCBI Taxonomy" id="1449351"/>
    <lineage>
        <taxon>Bacteria</taxon>
        <taxon>Pseudomonadati</taxon>
        <taxon>Pseudomonadota</taxon>
        <taxon>Alphaproteobacteria</taxon>
        <taxon>Rhodobacterales</taxon>
        <taxon>Roseobacteraceae</taxon>
        <taxon>Roseivivax</taxon>
    </lineage>
</organism>
<dbReference type="GO" id="GO:0043565">
    <property type="term" value="F:sequence-specific DNA binding"/>
    <property type="evidence" value="ECO:0007669"/>
    <property type="project" value="InterPro"/>
</dbReference>
<dbReference type="Proteomes" id="UP000023430">
    <property type="component" value="Unassembled WGS sequence"/>
</dbReference>
<keyword evidence="2" id="KW-0067">ATP-binding</keyword>
<evidence type="ECO:0000259" key="6">
    <source>
        <dbReference type="PROSITE" id="PS50045"/>
    </source>
</evidence>
<comment type="caution">
    <text evidence="7">The sequence shown here is derived from an EMBL/GenBank/DDBJ whole genome shotgun (WGS) entry which is preliminary data.</text>
</comment>
<dbReference type="EMBL" id="JAME01000023">
    <property type="protein sequence ID" value="ETX28062.1"/>
    <property type="molecule type" value="Genomic_DNA"/>
</dbReference>
<keyword evidence="3" id="KW-0902">Two-component regulatory system</keyword>
<dbReference type="Gene3D" id="1.10.8.60">
    <property type="match status" value="1"/>
</dbReference>
<dbReference type="RefSeq" id="WP_043772683.1">
    <property type="nucleotide sequence ID" value="NZ_JAME01000023.1"/>
</dbReference>
<dbReference type="PROSITE" id="PS00675">
    <property type="entry name" value="SIGMA54_INTERACT_1"/>
    <property type="match status" value="1"/>
</dbReference>
<sequence length="581" mass="61937">MLDLDHVDEIDRVLRGVETGRDRLVADSWRRCVDSYGMDPARPDPALIVTEAELREHREQSERLIATARSGLQALFRQVAGQNYVLLLADAQGVCVDFFGDPRFEDQLRAAGLYLGSNWTEALAGTCGVGSCIVTGEAITIHQGDHFGLAHTPLSCTAAPIYDTRGELSAVLDISLLRSPSPKSSQNLAMNLVTASARRVEMANLMAMTRRDWVLRFSTSPEFLEVDPEAAVALDGSGRIVGMTSGARRALDPAGQGRLIGSRIDAWLEMSVDDLPDLMRGRPTEERVLRLTDGRGVFGHAIAPQVPQPAGTPRGREVAVPGPLGAFAGPDPLLGRLLAQAARLARTGVPILISGETGTGKEKLARAVHMAAGKAAGFRAVRCADAGAVAAVADAAPGTLFLRGIEGLSEDAQARLLACLDRRDDLRVIASCLVPPAAAAEALRPDLFFRIAGATLALPPLRQRGDIDWLIDRLLRRRSSEDVRLSPAARAELKSRAWPGNIRELGQVLDVAVALSEGRVIDVTDLPPPVCAARPERGSGDALEATLAACGGNMAQAARRMGVNRSTVLRRARKAGLVPPS</sequence>
<accession>X7F5A0</accession>
<evidence type="ECO:0000256" key="4">
    <source>
        <dbReference type="ARBA" id="ARBA00023015"/>
    </source>
</evidence>
<reference evidence="7 8" key="1">
    <citation type="submission" date="2014-01" db="EMBL/GenBank/DDBJ databases">
        <title>Roseivivax isoporae LMG 25204 Genome Sequencing.</title>
        <authorList>
            <person name="Lai Q."/>
            <person name="Li G."/>
            <person name="Shao Z."/>
        </authorList>
    </citation>
    <scope>NUCLEOTIDE SEQUENCE [LARGE SCALE GENOMIC DNA]</scope>
    <source>
        <strain evidence="7 8">LMG 25204</strain>
    </source>
</reference>
<dbReference type="Gene3D" id="3.40.50.300">
    <property type="entry name" value="P-loop containing nucleotide triphosphate hydrolases"/>
    <property type="match status" value="1"/>
</dbReference>
<evidence type="ECO:0000256" key="2">
    <source>
        <dbReference type="ARBA" id="ARBA00022840"/>
    </source>
</evidence>
<dbReference type="InterPro" id="IPR002078">
    <property type="entry name" value="Sigma_54_int"/>
</dbReference>
<dbReference type="SUPFAM" id="SSF52540">
    <property type="entry name" value="P-loop containing nucleoside triphosphate hydrolases"/>
    <property type="match status" value="1"/>
</dbReference>
<evidence type="ECO:0000313" key="8">
    <source>
        <dbReference type="Proteomes" id="UP000023430"/>
    </source>
</evidence>
<dbReference type="InterPro" id="IPR058031">
    <property type="entry name" value="AAA_lid_NorR"/>
</dbReference>
<dbReference type="SUPFAM" id="SSF55781">
    <property type="entry name" value="GAF domain-like"/>
    <property type="match status" value="1"/>
</dbReference>
<dbReference type="Pfam" id="PF14532">
    <property type="entry name" value="Sigma54_activ_2"/>
    <property type="match status" value="1"/>
</dbReference>
<dbReference type="InterPro" id="IPR027417">
    <property type="entry name" value="P-loop_NTPase"/>
</dbReference>
<name>X7F5A0_9RHOB</name>
<dbReference type="Gene3D" id="1.10.10.60">
    <property type="entry name" value="Homeodomain-like"/>
    <property type="match status" value="1"/>
</dbReference>
<feature type="domain" description="Sigma-54 factor interaction" evidence="6">
    <location>
        <begin position="327"/>
        <end position="514"/>
    </location>
</feature>
<keyword evidence="5" id="KW-0804">Transcription</keyword>
<evidence type="ECO:0000256" key="1">
    <source>
        <dbReference type="ARBA" id="ARBA00022741"/>
    </source>
</evidence>
<dbReference type="GO" id="GO:0000160">
    <property type="term" value="P:phosphorelay signal transduction system"/>
    <property type="evidence" value="ECO:0007669"/>
    <property type="project" value="UniProtKB-KW"/>
</dbReference>
<dbReference type="Pfam" id="PF25601">
    <property type="entry name" value="AAA_lid_14"/>
    <property type="match status" value="1"/>
</dbReference>
<dbReference type="eggNOG" id="COG3284">
    <property type="taxonomic scope" value="Bacteria"/>
</dbReference>
<dbReference type="InterPro" id="IPR002197">
    <property type="entry name" value="HTH_Fis"/>
</dbReference>
<dbReference type="GO" id="GO:0006355">
    <property type="term" value="P:regulation of DNA-templated transcription"/>
    <property type="evidence" value="ECO:0007669"/>
    <property type="project" value="InterPro"/>
</dbReference>
<dbReference type="PATRIC" id="fig|1449351.3.peg.3019"/>